<evidence type="ECO:0000256" key="1">
    <source>
        <dbReference type="SAM" id="MobiDB-lite"/>
    </source>
</evidence>
<keyword evidence="4" id="KW-1185">Reference proteome</keyword>
<evidence type="ECO:0000313" key="4">
    <source>
        <dbReference type="Proteomes" id="UP000708208"/>
    </source>
</evidence>
<comment type="caution">
    <text evidence="3">The sequence shown here is derived from an EMBL/GenBank/DDBJ whole genome shotgun (WGS) entry which is preliminary data.</text>
</comment>
<feature type="region of interest" description="Disordered" evidence="1">
    <location>
        <begin position="57"/>
        <end position="76"/>
    </location>
</feature>
<gene>
    <name evidence="3" type="ORF">AFUS01_LOCUS1822</name>
</gene>
<dbReference type="AlphaFoldDB" id="A0A8J2J4M7"/>
<dbReference type="Proteomes" id="UP000708208">
    <property type="component" value="Unassembled WGS sequence"/>
</dbReference>
<evidence type="ECO:0000313" key="3">
    <source>
        <dbReference type="EMBL" id="CAG7667474.1"/>
    </source>
</evidence>
<feature type="compositionally biased region" description="Basic residues" evidence="1">
    <location>
        <begin position="63"/>
        <end position="75"/>
    </location>
</feature>
<keyword evidence="2" id="KW-0732">Signal</keyword>
<proteinExistence type="predicted"/>
<feature type="chain" id="PRO_5035240288" evidence="2">
    <location>
        <begin position="21"/>
        <end position="184"/>
    </location>
</feature>
<protein>
    <submittedName>
        <fullName evidence="3">Uncharacterized protein</fullName>
    </submittedName>
</protein>
<evidence type="ECO:0000256" key="2">
    <source>
        <dbReference type="SAM" id="SignalP"/>
    </source>
</evidence>
<reference evidence="3" key="1">
    <citation type="submission" date="2021-06" db="EMBL/GenBank/DDBJ databases">
        <authorList>
            <person name="Hodson N. C."/>
            <person name="Mongue J. A."/>
            <person name="Jaron S. K."/>
        </authorList>
    </citation>
    <scope>NUCLEOTIDE SEQUENCE</scope>
</reference>
<name>A0A8J2J4M7_9HEXA</name>
<sequence>MQSIVSTLGFLTVLLPSVLAVYLQSYYPFISYHNPFGVVHPPVQSHGYYNPVHGGSASQFQSRHGHGHGPVHGHGHPGTSPVEVITIPIAVLKRLLLAEIKEDKPVVLAFDGKNYTLPYMETMKLMNVTSSLLAEPKVESERLVLEIDTQSSTLAPNVTDTFGQRLIISPEPISSYKNGVEGSA</sequence>
<dbReference type="EMBL" id="CAJVCH010010306">
    <property type="protein sequence ID" value="CAG7667474.1"/>
    <property type="molecule type" value="Genomic_DNA"/>
</dbReference>
<feature type="signal peptide" evidence="2">
    <location>
        <begin position="1"/>
        <end position="20"/>
    </location>
</feature>
<organism evidence="3 4">
    <name type="scientific">Allacma fusca</name>
    <dbReference type="NCBI Taxonomy" id="39272"/>
    <lineage>
        <taxon>Eukaryota</taxon>
        <taxon>Metazoa</taxon>
        <taxon>Ecdysozoa</taxon>
        <taxon>Arthropoda</taxon>
        <taxon>Hexapoda</taxon>
        <taxon>Collembola</taxon>
        <taxon>Symphypleona</taxon>
        <taxon>Sminthuridae</taxon>
        <taxon>Allacma</taxon>
    </lineage>
</organism>
<accession>A0A8J2J4M7</accession>